<dbReference type="SUPFAM" id="SSF51338">
    <property type="entry name" value="Composite domain of metallo-dependent hydrolases"/>
    <property type="match status" value="2"/>
</dbReference>
<dbReference type="InterPro" id="IPR032466">
    <property type="entry name" value="Metal_Hydrolase"/>
</dbReference>
<dbReference type="InterPro" id="IPR011059">
    <property type="entry name" value="Metal-dep_hydrolase_composite"/>
</dbReference>
<reference evidence="4" key="1">
    <citation type="submission" date="2017-11" db="EMBL/GenBank/DDBJ databases">
        <title>Otitis media/interna in a cat caused by the recently described species Corynebacterium provencense.</title>
        <authorList>
            <person name="Kittl S."/>
            <person name="Brodard I."/>
            <person name="Rychener L."/>
            <person name="Jores J."/>
            <person name="Roosje P."/>
            <person name="Gobeli Brawand S."/>
        </authorList>
    </citation>
    <scope>NUCLEOTIDE SEQUENCE [LARGE SCALE GENOMIC DNA]</scope>
    <source>
        <strain evidence="4">17KM38</strain>
    </source>
</reference>
<dbReference type="Pfam" id="PF01979">
    <property type="entry name" value="Amidohydro_1"/>
    <property type="match status" value="1"/>
</dbReference>
<sequence length="454" mass="47220">MTLRTLPDHCVLTPGHTWTPSGFLTGQALAVTAGRFSWVGPASDLPVAYSGWQTVDLGRYAVVPGMVDCHQHLAQTLGRPHAFGEPSEIFRRVWVPLEGALTADELAVSARLGLVDALLGGFTTVADAGARSRHDPEIIAAQARQTGVRLVLGKISHDVGVDAGGQGTGPDEVLAGAAAHLDRYAADPWVHGSVAVATPEMATQSTLARLSDLCRDTGAVLQTHVNEHLAGVERTLLSTGQRPLGLLRDAGALDRHLLAAHTTLLTAREKIQLARSGAAWSYNPVASAWKGNAVADALTLTALGARTGLGTDGTRCDAFRLMDAAETAQRLTSAMAAGDPVAGGGDLWLRAATSGGADAVGLGDEVGTLAAGYRADLLVLRLDTPDFVCTVDLAWQLVRLGHRGQIHAVITDGTTRVLDGELLDSDLGTLIEDARAASAAACTRAGLGGREVPR</sequence>
<protein>
    <submittedName>
        <fullName evidence="3">8-oxoguanine deaminase</fullName>
        <ecNumber evidence="3">3.5.4.32</ecNumber>
    </submittedName>
</protein>
<dbReference type="InterPro" id="IPR006680">
    <property type="entry name" value="Amidohydro-rel"/>
</dbReference>
<evidence type="ECO:0000256" key="1">
    <source>
        <dbReference type="ARBA" id="ARBA00022801"/>
    </source>
</evidence>
<dbReference type="KEGG" id="cpre:Csp1_11870"/>
<evidence type="ECO:0000313" key="3">
    <source>
        <dbReference type="EMBL" id="AWT25987.1"/>
    </source>
</evidence>
<organism evidence="3 4">
    <name type="scientific">Corynebacterium provencense</name>
    <dbReference type="NCBI Taxonomy" id="1737425"/>
    <lineage>
        <taxon>Bacteria</taxon>
        <taxon>Bacillati</taxon>
        <taxon>Actinomycetota</taxon>
        <taxon>Actinomycetes</taxon>
        <taxon>Mycobacteriales</taxon>
        <taxon>Corynebacteriaceae</taxon>
        <taxon>Corynebacterium</taxon>
    </lineage>
</organism>
<dbReference type="PANTHER" id="PTHR43794">
    <property type="entry name" value="AMINOHYDROLASE SSNA-RELATED"/>
    <property type="match status" value="1"/>
</dbReference>
<feature type="domain" description="Amidohydrolase-related" evidence="2">
    <location>
        <begin position="62"/>
        <end position="414"/>
    </location>
</feature>
<dbReference type="Gene3D" id="2.30.40.10">
    <property type="entry name" value="Urease, subunit C, domain 1"/>
    <property type="match status" value="1"/>
</dbReference>
<keyword evidence="4" id="KW-1185">Reference proteome</keyword>
<proteinExistence type="predicted"/>
<dbReference type="AlphaFoldDB" id="A0A2Z3YVA2"/>
<gene>
    <name evidence="3" type="ORF">Csp1_11870</name>
</gene>
<dbReference type="RefSeq" id="WP_162620216.1">
    <property type="nucleotide sequence ID" value="NZ_CP024988.1"/>
</dbReference>
<name>A0A2Z3YVA2_9CORY</name>
<accession>A0A2Z3YVA2</accession>
<dbReference type="GO" id="GO:0102127">
    <property type="term" value="F:8-oxoguanine deaminase activity"/>
    <property type="evidence" value="ECO:0007669"/>
    <property type="project" value="UniProtKB-EC"/>
</dbReference>
<dbReference type="InterPro" id="IPR050287">
    <property type="entry name" value="MTA/SAH_deaminase"/>
</dbReference>
<dbReference type="EMBL" id="CP024988">
    <property type="protein sequence ID" value="AWT25987.1"/>
    <property type="molecule type" value="Genomic_DNA"/>
</dbReference>
<evidence type="ECO:0000259" key="2">
    <source>
        <dbReference type="Pfam" id="PF01979"/>
    </source>
</evidence>
<dbReference type="EC" id="3.5.4.32" evidence="3"/>
<dbReference type="SUPFAM" id="SSF51556">
    <property type="entry name" value="Metallo-dependent hydrolases"/>
    <property type="match status" value="1"/>
</dbReference>
<keyword evidence="1 3" id="KW-0378">Hydrolase</keyword>
<dbReference type="PANTHER" id="PTHR43794:SF11">
    <property type="entry name" value="AMIDOHYDROLASE-RELATED DOMAIN-CONTAINING PROTEIN"/>
    <property type="match status" value="1"/>
</dbReference>
<evidence type="ECO:0000313" key="4">
    <source>
        <dbReference type="Proteomes" id="UP000247696"/>
    </source>
</evidence>
<dbReference type="Proteomes" id="UP000247696">
    <property type="component" value="Chromosome"/>
</dbReference>
<dbReference type="Gene3D" id="3.20.20.140">
    <property type="entry name" value="Metal-dependent hydrolases"/>
    <property type="match status" value="1"/>
</dbReference>